<feature type="repeat" description="PPR" evidence="2">
    <location>
        <begin position="659"/>
        <end position="693"/>
    </location>
</feature>
<dbReference type="AlphaFoldDB" id="D2UZM9"/>
<protein>
    <submittedName>
        <fullName evidence="3">PPR repeat domain-containing protein</fullName>
    </submittedName>
</protein>
<dbReference type="PANTHER" id="PTHR47932">
    <property type="entry name" value="ATPASE EXPRESSION PROTEIN 3"/>
    <property type="match status" value="1"/>
</dbReference>
<dbReference type="InterPro" id="IPR002885">
    <property type="entry name" value="PPR_rpt"/>
</dbReference>
<dbReference type="eggNOG" id="KOG4197">
    <property type="taxonomic scope" value="Eukaryota"/>
</dbReference>
<dbReference type="OMA" id="HYYQQMP"/>
<dbReference type="PROSITE" id="PS51375">
    <property type="entry name" value="PPR"/>
    <property type="match status" value="2"/>
</dbReference>
<dbReference type="VEuPathDB" id="AmoebaDB:NAEGRDRAFT_77944"/>
<dbReference type="NCBIfam" id="TIGR00756">
    <property type="entry name" value="PPR"/>
    <property type="match status" value="2"/>
</dbReference>
<dbReference type="RefSeq" id="XP_002682931.1">
    <property type="nucleotide sequence ID" value="XM_002682885.1"/>
</dbReference>
<dbReference type="GeneID" id="8863468"/>
<keyword evidence="1" id="KW-0677">Repeat</keyword>
<evidence type="ECO:0000313" key="3">
    <source>
        <dbReference type="EMBL" id="EFC50187.1"/>
    </source>
</evidence>
<dbReference type="InterPro" id="IPR011990">
    <property type="entry name" value="TPR-like_helical_dom_sf"/>
</dbReference>
<dbReference type="PANTHER" id="PTHR47932:SF44">
    <property type="entry name" value="MIOREX COMPLEX COMPONENT 1"/>
    <property type="match status" value="1"/>
</dbReference>
<dbReference type="STRING" id="5762.D2UZM9"/>
<proteinExistence type="predicted"/>
<dbReference type="Gene3D" id="1.25.40.10">
    <property type="entry name" value="Tetratricopeptide repeat domain"/>
    <property type="match status" value="4"/>
</dbReference>
<sequence length="788" mass="91435">MSRRSSKLALCNHGVNCPHTIYKSSILDGRCYYHSAFTLNNSSSSLQQPTTINQKQEGFNQIEFDCLYHQYTNISENTHEFQSIEHLESDKLKNYLFSTKLYAMQVKEITSQLEEAFNNRDYKKVVDLFTHYYGDFEVKSREAYQRRIIPLTQYSMAIDSLINLENYKGGELLCYKCLHDEGLTSNHTIFSKLLKIYILSEQQKKFDELVKQLMDNNNLSIYHFGIILQEYSSRSDIKNLERIYSKIKEPTDYHHSIMLSSFIKTDQGMDKVNYAFRKISKPTTYQYNLLLNYYISKGSDKVEEIHSKIKEPDTYTQNIILKHYLNIGSTHKVISLLQHAKFDIVAYNTVMNSYAKKGDIKIVEDIYKMIQKPSHQSYNIILTAYQNAGLFEKVEEFYKHIPLEIRNDYSFSNQMQRYKSEKERLDKVKTIYDTIPSPNVVHKNILMDALADNADQKQTEKVFNSIESPDKYSYQALLKAFLKNNDLERAENLLKEIQNPTPAMYNLILNTYKEMGKIEKMRSLLKSIKHPADSTLTICLSALPPNEALSLLQKMPKPNDIHIRALMNNFINTGDINMVVQIFEKLINPSQEAFAILLKALSKTIKPNNSENLPVMEHYYQQMPDKRHTLANNSMLTALASVGDYERIRVIISEMSEPNIYSYNSLLRAYKMNGMYAQAHELFNQMEQVDSVSFVLIVACYYLSSHAHQANMSSELIESYFNKITKPTSSAYNSLVEYYIKEDTKESIMKAIALHKKNPAPDQNSFVKLKQAKEALEKLEKETNPTSK</sequence>
<dbReference type="InParanoid" id="D2UZM9"/>
<reference evidence="3 4" key="1">
    <citation type="journal article" date="2010" name="Cell">
        <title>The genome of Naegleria gruberi illuminates early eukaryotic versatility.</title>
        <authorList>
            <person name="Fritz-Laylin L.K."/>
            <person name="Prochnik S.E."/>
            <person name="Ginger M.L."/>
            <person name="Dacks J.B."/>
            <person name="Carpenter M.L."/>
            <person name="Field M.C."/>
            <person name="Kuo A."/>
            <person name="Paredez A."/>
            <person name="Chapman J."/>
            <person name="Pham J."/>
            <person name="Shu S."/>
            <person name="Neupane R."/>
            <person name="Cipriano M."/>
            <person name="Mancuso J."/>
            <person name="Tu H."/>
            <person name="Salamov A."/>
            <person name="Lindquist E."/>
            <person name="Shapiro H."/>
            <person name="Lucas S."/>
            <person name="Grigoriev I.V."/>
            <person name="Cande W.Z."/>
            <person name="Fulton C."/>
            <person name="Rokhsar D.S."/>
            <person name="Dawson S.C."/>
        </authorList>
    </citation>
    <scope>NUCLEOTIDE SEQUENCE [LARGE SCALE GENOMIC DNA]</scope>
    <source>
        <strain evidence="3 4">NEG-M</strain>
    </source>
</reference>
<keyword evidence="4" id="KW-1185">Reference proteome</keyword>
<name>D2UZM9_NAEGR</name>
<feature type="repeat" description="PPR" evidence="2">
    <location>
        <begin position="343"/>
        <end position="377"/>
    </location>
</feature>
<accession>D2UZM9</accession>
<dbReference type="Proteomes" id="UP000006671">
    <property type="component" value="Unassembled WGS sequence"/>
</dbReference>
<dbReference type="OrthoDB" id="185373at2759"/>
<organism evidence="4">
    <name type="scientific">Naegleria gruberi</name>
    <name type="common">Amoeba</name>
    <dbReference type="NCBI Taxonomy" id="5762"/>
    <lineage>
        <taxon>Eukaryota</taxon>
        <taxon>Discoba</taxon>
        <taxon>Heterolobosea</taxon>
        <taxon>Tetramitia</taxon>
        <taxon>Eutetramitia</taxon>
        <taxon>Vahlkampfiidae</taxon>
        <taxon>Naegleria</taxon>
    </lineage>
</organism>
<dbReference type="Pfam" id="PF01535">
    <property type="entry name" value="PPR"/>
    <property type="match status" value="4"/>
</dbReference>
<evidence type="ECO:0000256" key="2">
    <source>
        <dbReference type="PROSITE-ProRule" id="PRU00708"/>
    </source>
</evidence>
<dbReference type="KEGG" id="ngr:NAEGRDRAFT_77944"/>
<evidence type="ECO:0000313" key="4">
    <source>
        <dbReference type="Proteomes" id="UP000006671"/>
    </source>
</evidence>
<evidence type="ECO:0000256" key="1">
    <source>
        <dbReference type="ARBA" id="ARBA00022737"/>
    </source>
</evidence>
<gene>
    <name evidence="3" type="ORF">NAEGRDRAFT_77944</name>
</gene>
<dbReference type="EMBL" id="GG738846">
    <property type="protein sequence ID" value="EFC50187.1"/>
    <property type="molecule type" value="Genomic_DNA"/>
</dbReference>